<reference evidence="8 10" key="2">
    <citation type="submission" date="2018-08" db="EMBL/GenBank/DDBJ databases">
        <title>Bacillus clarus sp. nov. strain PS00077A.</title>
        <authorList>
            <person name="Mendez Acevedo M."/>
            <person name="Carroll L."/>
            <person name="Mukherjee M."/>
            <person name="Wiedmann M."/>
            <person name="Kovac J."/>
        </authorList>
    </citation>
    <scope>NUCLEOTIDE SEQUENCE [LARGE SCALE GENOMIC DNA]</scope>
    <source>
        <strain evidence="8 10">PS00077A</strain>
    </source>
</reference>
<dbReference type="InterPro" id="IPR016167">
    <property type="entry name" value="FAD-bd_PCMH_sub1"/>
</dbReference>
<evidence type="ECO:0000256" key="1">
    <source>
        <dbReference type="ARBA" id="ARBA00001974"/>
    </source>
</evidence>
<evidence type="ECO:0000256" key="5">
    <source>
        <dbReference type="ARBA" id="ARBA00023002"/>
    </source>
</evidence>
<evidence type="ECO:0000256" key="3">
    <source>
        <dbReference type="ARBA" id="ARBA00022630"/>
    </source>
</evidence>
<dbReference type="PROSITE" id="PS51387">
    <property type="entry name" value="FAD_PCMH"/>
    <property type="match status" value="1"/>
</dbReference>
<dbReference type="Pfam" id="PF01565">
    <property type="entry name" value="FAD_binding_4"/>
    <property type="match status" value="1"/>
</dbReference>
<dbReference type="PANTHER" id="PTHR42973">
    <property type="entry name" value="BINDING OXIDOREDUCTASE, PUTATIVE (AFU_ORTHOLOGUE AFUA_1G17690)-RELATED"/>
    <property type="match status" value="1"/>
</dbReference>
<dbReference type="InterPro" id="IPR036318">
    <property type="entry name" value="FAD-bd_PCMH-like_sf"/>
</dbReference>
<dbReference type="PATRIC" id="fig|1405.8.peg.3026"/>
<dbReference type="InterPro" id="IPR006094">
    <property type="entry name" value="Oxid_FAD_bind_N"/>
</dbReference>
<dbReference type="EMBL" id="QVOD01000038">
    <property type="protein sequence ID" value="RFT64298.1"/>
    <property type="molecule type" value="Genomic_DNA"/>
</dbReference>
<dbReference type="Gene3D" id="3.30.43.10">
    <property type="entry name" value="Uridine Diphospho-n-acetylenolpyruvylglucosamine Reductase, domain 2"/>
    <property type="match status" value="1"/>
</dbReference>
<dbReference type="EMBL" id="JMQC01000008">
    <property type="protein sequence ID" value="KFM99178.1"/>
    <property type="molecule type" value="Genomic_DNA"/>
</dbReference>
<evidence type="ECO:0000313" key="10">
    <source>
        <dbReference type="Proteomes" id="UP000264294"/>
    </source>
</evidence>
<dbReference type="Gene3D" id="3.40.462.20">
    <property type="match status" value="1"/>
</dbReference>
<dbReference type="InterPro" id="IPR016169">
    <property type="entry name" value="FAD-bd_PCMH_sub2"/>
</dbReference>
<dbReference type="AlphaFoldDB" id="A0A090YK49"/>
<gene>
    <name evidence="8" type="ORF">D0U04_22770</name>
    <name evidence="7" type="ORF">DJ93_2904</name>
</gene>
<dbReference type="STRING" id="1405.B7492_02415"/>
<sequence length="444" mass="50006">MKHTKLTGRIVVPSDPDYDIARINLNLSIPKLPCIIVFCQNNNDVCNALKWAREHHVPFRLRSGRHSYENFSLVNSGLIIDVSEMNRIAVNTDRLTAKIQAGANLGTVYKELWKYGVTIPAGTSASVGIIGLTLGGGIGMLSRLFGLTCDQLIEIEMVQATGKTGAKIIRANETENPHLFWASCGGGGGNFGIVTSLTFRVHPIKNVSIFSLTWKWDDFITAFQAWQNWAPYTDERLTSSIELFSKEQNKIEAQGEFIGPPSELHKLLSPLLDAGNPSLFIDEVPYIEAVQFFNSGNVPEKFKRSGSYIYKPLPLKGIQILRHFLAHAPNPAASIWHQSLVGAVENIAPSETAYFHRKAIIAQEYITSWKCDNEEQRNIRWVKDLRESLDPYTLGDYVNWPDIDIKNWQTSYYGSNFQKLRKVKTAYDPCNVFRFAQSIPPFHI</sequence>
<evidence type="ECO:0000313" key="8">
    <source>
        <dbReference type="EMBL" id="RFT64298.1"/>
    </source>
</evidence>
<dbReference type="Pfam" id="PF08031">
    <property type="entry name" value="BBE"/>
    <property type="match status" value="1"/>
</dbReference>
<dbReference type="GO" id="GO:0071949">
    <property type="term" value="F:FAD binding"/>
    <property type="evidence" value="ECO:0007669"/>
    <property type="project" value="InterPro"/>
</dbReference>
<dbReference type="RefSeq" id="WP_042981618.1">
    <property type="nucleotide sequence ID" value="NZ_JMQC01000008.1"/>
</dbReference>
<keyword evidence="4" id="KW-0274">FAD</keyword>
<name>A0A090YK49_9BACI</name>
<comment type="cofactor">
    <cofactor evidence="1">
        <name>FAD</name>
        <dbReference type="ChEBI" id="CHEBI:57692"/>
    </cofactor>
</comment>
<dbReference type="Gene3D" id="3.30.465.10">
    <property type="match status" value="1"/>
</dbReference>
<evidence type="ECO:0000256" key="2">
    <source>
        <dbReference type="ARBA" id="ARBA00005466"/>
    </source>
</evidence>
<dbReference type="GO" id="GO:0016491">
    <property type="term" value="F:oxidoreductase activity"/>
    <property type="evidence" value="ECO:0007669"/>
    <property type="project" value="UniProtKB-KW"/>
</dbReference>
<dbReference type="InterPro" id="IPR050416">
    <property type="entry name" value="FAD-linked_Oxidoreductase"/>
</dbReference>
<dbReference type="PANTHER" id="PTHR42973:SF39">
    <property type="entry name" value="FAD-BINDING PCMH-TYPE DOMAIN-CONTAINING PROTEIN"/>
    <property type="match status" value="1"/>
</dbReference>
<keyword evidence="10" id="KW-1185">Reference proteome</keyword>
<organism evidence="7 9">
    <name type="scientific">Bacillus clarus</name>
    <dbReference type="NCBI Taxonomy" id="2338372"/>
    <lineage>
        <taxon>Bacteria</taxon>
        <taxon>Bacillati</taxon>
        <taxon>Bacillota</taxon>
        <taxon>Bacilli</taxon>
        <taxon>Bacillales</taxon>
        <taxon>Bacillaceae</taxon>
        <taxon>Bacillus</taxon>
        <taxon>Bacillus cereus group</taxon>
    </lineage>
</organism>
<evidence type="ECO:0000313" key="7">
    <source>
        <dbReference type="EMBL" id="KFM99178.1"/>
    </source>
</evidence>
<comment type="similarity">
    <text evidence="2">Belongs to the oxygen-dependent FAD-linked oxidoreductase family.</text>
</comment>
<feature type="domain" description="FAD-binding PCMH-type" evidence="6">
    <location>
        <begin position="28"/>
        <end position="204"/>
    </location>
</feature>
<keyword evidence="3" id="KW-0285">Flavoprotein</keyword>
<dbReference type="InterPro" id="IPR012951">
    <property type="entry name" value="BBE"/>
</dbReference>
<keyword evidence="5" id="KW-0560">Oxidoreductase</keyword>
<dbReference type="SUPFAM" id="SSF56176">
    <property type="entry name" value="FAD-binding/transporter-associated domain-like"/>
    <property type="match status" value="1"/>
</dbReference>
<accession>A0A090YK49</accession>
<dbReference type="Proteomes" id="UP000264294">
    <property type="component" value="Unassembled WGS sequence"/>
</dbReference>
<protein>
    <submittedName>
        <fullName evidence="8">FAD-binding oxidoreductase</fullName>
    </submittedName>
</protein>
<comment type="caution">
    <text evidence="7">The sequence shown here is derived from an EMBL/GenBank/DDBJ whole genome shotgun (WGS) entry which is preliminary data.</text>
</comment>
<evidence type="ECO:0000259" key="6">
    <source>
        <dbReference type="PROSITE" id="PS51387"/>
    </source>
</evidence>
<proteinExistence type="inferred from homology"/>
<evidence type="ECO:0000313" key="9">
    <source>
        <dbReference type="Proteomes" id="UP000029389"/>
    </source>
</evidence>
<dbReference type="InterPro" id="IPR016166">
    <property type="entry name" value="FAD-bd_PCMH"/>
</dbReference>
<reference evidence="7 9" key="1">
    <citation type="submission" date="2014-04" db="EMBL/GenBank/DDBJ databases">
        <authorList>
            <person name="Bishop-Lilly K.A."/>
            <person name="Broomall S.M."/>
            <person name="Chain P.S."/>
            <person name="Chertkov O."/>
            <person name="Coyne S.R."/>
            <person name="Daligault H.E."/>
            <person name="Davenport K.W."/>
            <person name="Erkkila T."/>
            <person name="Frey K.G."/>
            <person name="Gibbons H.S."/>
            <person name="Gu W."/>
            <person name="Jaissle J."/>
            <person name="Johnson S.L."/>
            <person name="Koroleva G.I."/>
            <person name="Ladner J.T."/>
            <person name="Lo C.-C."/>
            <person name="Minogue T.D."/>
            <person name="Munk C."/>
            <person name="Palacios G.F."/>
            <person name="Redden C.L."/>
            <person name="Rosenzweig C.N."/>
            <person name="Scholz M.B."/>
            <person name="Teshima H."/>
            <person name="Xu Y."/>
        </authorList>
    </citation>
    <scope>NUCLEOTIDE SEQUENCE [LARGE SCALE GENOMIC DNA]</scope>
    <source>
        <strain evidence="7 9">BHP</strain>
    </source>
</reference>
<dbReference type="Proteomes" id="UP000029389">
    <property type="component" value="Unassembled WGS sequence"/>
</dbReference>
<evidence type="ECO:0000256" key="4">
    <source>
        <dbReference type="ARBA" id="ARBA00022827"/>
    </source>
</evidence>